<comment type="caution">
    <text evidence="1">The sequence shown here is derived from an EMBL/GenBank/DDBJ whole genome shotgun (WGS) entry which is preliminary data.</text>
</comment>
<accession>A0A9P1MFF3</accession>
<sequence>MKTSGKTSRRVGLRGEGDLHKLRAAISERGPDLGHTTWRCFAAAASYLPQLKTKLLDTMVPYALALSSDVPQNLDSRQLDKIQGTVGLYSTLAVIGYNSAIDAAFTESMAILATEANILQYPYPPHNAPLAHLFSTQVGFCFAAGALLHGVRANLDELASCALSCLDDNSGFVPTEHRTWQAYQAAALTSIGVFVWIVDREDDGSRLATPSPRNIPFLDRAVAAAAPTPQRPAAIYPSRLPGDDGDGHIRLEGRGASDAEGPVVLVGDMDKRTGQFRLVRQPREASPATLHWLRGSTDLGTLTLGFDAYQTFIGPGVDPAAARHDCLIRVELDNAAPSRGRGRGGRGRGRRGDDVVAEVTVHGFAQFEAGLGGVFTTQYQFPRGRGAGAGGRSIRGISTRNDVPANSDLAAGLVYTKTDTVPLAQGAAGRCGRRQTLLIRTSVRVFASAAAAGGAGSGTLTVDDLTISLKRRGSRVGSQALAAVEQETEVAADEVVLELGATGALE</sequence>
<dbReference type="Proteomes" id="UP000838763">
    <property type="component" value="Unassembled WGS sequence"/>
</dbReference>
<evidence type="ECO:0000313" key="2">
    <source>
        <dbReference type="Proteomes" id="UP000838763"/>
    </source>
</evidence>
<dbReference type="OrthoDB" id="5139943at2759"/>
<name>A0A9P1MFF3_9PEZI</name>
<reference evidence="1" key="1">
    <citation type="submission" date="2022-11" db="EMBL/GenBank/DDBJ databases">
        <authorList>
            <person name="Scott C."/>
            <person name="Bruce N."/>
        </authorList>
    </citation>
    <scope>NUCLEOTIDE SEQUENCE</scope>
</reference>
<dbReference type="EMBL" id="CALLCH030000018">
    <property type="protein sequence ID" value="CAI4218713.1"/>
    <property type="molecule type" value="Genomic_DNA"/>
</dbReference>
<gene>
    <name evidence="1" type="ORF">PPNO1_LOCUS8288</name>
</gene>
<dbReference type="Pfam" id="PF14273">
    <property type="entry name" value="DUF4360"/>
    <property type="match status" value="1"/>
</dbReference>
<organism evidence="1 2">
    <name type="scientific">Parascedosporium putredinis</name>
    <dbReference type="NCBI Taxonomy" id="1442378"/>
    <lineage>
        <taxon>Eukaryota</taxon>
        <taxon>Fungi</taxon>
        <taxon>Dikarya</taxon>
        <taxon>Ascomycota</taxon>
        <taxon>Pezizomycotina</taxon>
        <taxon>Sordariomycetes</taxon>
        <taxon>Hypocreomycetidae</taxon>
        <taxon>Microascales</taxon>
        <taxon>Microascaceae</taxon>
        <taxon>Parascedosporium</taxon>
    </lineage>
</organism>
<keyword evidence="2" id="KW-1185">Reference proteome</keyword>
<dbReference type="AlphaFoldDB" id="A0A9P1MFF3"/>
<protein>
    <submittedName>
        <fullName evidence="1">Uncharacterized protein</fullName>
    </submittedName>
</protein>
<evidence type="ECO:0000313" key="1">
    <source>
        <dbReference type="EMBL" id="CAI4218713.1"/>
    </source>
</evidence>
<dbReference type="InterPro" id="IPR025649">
    <property type="entry name" value="DUF4360"/>
</dbReference>
<proteinExistence type="predicted"/>